<dbReference type="OMA" id="SMGWLFN"/>
<feature type="transmembrane region" description="Helical" evidence="7">
    <location>
        <begin position="90"/>
        <end position="110"/>
    </location>
</feature>
<dbReference type="InterPro" id="IPR031155">
    <property type="entry name" value="DUR"/>
</dbReference>
<dbReference type="InterPro" id="IPR001734">
    <property type="entry name" value="Na/solute_symporter"/>
</dbReference>
<evidence type="ECO:0000256" key="2">
    <source>
        <dbReference type="ARBA" id="ARBA00006434"/>
    </source>
</evidence>
<evidence type="ECO:0000256" key="1">
    <source>
        <dbReference type="ARBA" id="ARBA00004141"/>
    </source>
</evidence>
<evidence type="ECO:0000313" key="8">
    <source>
        <dbReference type="EMBL" id="ODV71071.1"/>
    </source>
</evidence>
<dbReference type="PROSITE" id="PS00456">
    <property type="entry name" value="NA_SOLUT_SYMP_1"/>
    <property type="match status" value="1"/>
</dbReference>
<feature type="transmembrane region" description="Helical" evidence="7">
    <location>
        <begin position="131"/>
        <end position="155"/>
    </location>
</feature>
<feature type="transmembrane region" description="Helical" evidence="7">
    <location>
        <begin position="351"/>
        <end position="376"/>
    </location>
</feature>
<dbReference type="InterPro" id="IPR038377">
    <property type="entry name" value="Na/Glc_symporter_sf"/>
</dbReference>
<dbReference type="AlphaFoldDB" id="A0A1E4RV36"/>
<dbReference type="Pfam" id="PF00474">
    <property type="entry name" value="SSF"/>
    <property type="match status" value="1"/>
</dbReference>
<feature type="transmembrane region" description="Helical" evidence="7">
    <location>
        <begin position="12"/>
        <end position="33"/>
    </location>
</feature>
<dbReference type="GO" id="GO:0005886">
    <property type="term" value="C:plasma membrane"/>
    <property type="evidence" value="ECO:0007669"/>
    <property type="project" value="TreeGrafter"/>
</dbReference>
<evidence type="ECO:0008006" key="10">
    <source>
        <dbReference type="Google" id="ProtNLM"/>
    </source>
</evidence>
<feature type="transmembrane region" description="Helical" evidence="7">
    <location>
        <begin position="325"/>
        <end position="345"/>
    </location>
</feature>
<gene>
    <name evidence="8" type="ORF">CYBJADRAFT_195367</name>
</gene>
<dbReference type="EMBL" id="KV453945">
    <property type="protein sequence ID" value="ODV71071.1"/>
    <property type="molecule type" value="Genomic_DNA"/>
</dbReference>
<dbReference type="PANTHER" id="PTHR46154">
    <property type="match status" value="1"/>
</dbReference>
<evidence type="ECO:0000256" key="7">
    <source>
        <dbReference type="SAM" id="Phobius"/>
    </source>
</evidence>
<keyword evidence="3 7" id="KW-0812">Transmembrane</keyword>
<evidence type="ECO:0000256" key="3">
    <source>
        <dbReference type="ARBA" id="ARBA00022692"/>
    </source>
</evidence>
<keyword evidence="4 7" id="KW-1133">Transmembrane helix</keyword>
<organism evidence="8 9">
    <name type="scientific">Cyberlindnera jadinii (strain ATCC 18201 / CBS 1600 / BCRC 20928 / JCM 3617 / NBRC 0987 / NRRL Y-1542)</name>
    <name type="common">Torula yeast</name>
    <name type="synonym">Candida utilis</name>
    <dbReference type="NCBI Taxonomy" id="983966"/>
    <lineage>
        <taxon>Eukaryota</taxon>
        <taxon>Fungi</taxon>
        <taxon>Dikarya</taxon>
        <taxon>Ascomycota</taxon>
        <taxon>Saccharomycotina</taxon>
        <taxon>Saccharomycetes</taxon>
        <taxon>Phaffomycetales</taxon>
        <taxon>Phaffomycetaceae</taxon>
        <taxon>Cyberlindnera</taxon>
    </lineage>
</organism>
<reference evidence="8 9" key="1">
    <citation type="journal article" date="2016" name="Proc. Natl. Acad. Sci. U.S.A.">
        <title>Comparative genomics of biotechnologically important yeasts.</title>
        <authorList>
            <person name="Riley R."/>
            <person name="Haridas S."/>
            <person name="Wolfe K.H."/>
            <person name="Lopes M.R."/>
            <person name="Hittinger C.T."/>
            <person name="Goeker M."/>
            <person name="Salamov A.A."/>
            <person name="Wisecaver J.H."/>
            <person name="Long T.M."/>
            <person name="Calvey C.H."/>
            <person name="Aerts A.L."/>
            <person name="Barry K.W."/>
            <person name="Choi C."/>
            <person name="Clum A."/>
            <person name="Coughlan A.Y."/>
            <person name="Deshpande S."/>
            <person name="Douglass A.P."/>
            <person name="Hanson S.J."/>
            <person name="Klenk H.-P."/>
            <person name="LaButti K.M."/>
            <person name="Lapidus A."/>
            <person name="Lindquist E.A."/>
            <person name="Lipzen A.M."/>
            <person name="Meier-Kolthoff J.P."/>
            <person name="Ohm R.A."/>
            <person name="Otillar R.P."/>
            <person name="Pangilinan J.L."/>
            <person name="Peng Y."/>
            <person name="Rokas A."/>
            <person name="Rosa C.A."/>
            <person name="Scheuner C."/>
            <person name="Sibirny A.A."/>
            <person name="Slot J.C."/>
            <person name="Stielow J.B."/>
            <person name="Sun H."/>
            <person name="Kurtzman C.P."/>
            <person name="Blackwell M."/>
            <person name="Grigoriev I.V."/>
            <person name="Jeffries T.W."/>
        </authorList>
    </citation>
    <scope>NUCLEOTIDE SEQUENCE [LARGE SCALE GENOMIC DNA]</scope>
    <source>
        <strain evidence="9">ATCC 18201 / CBS 1600 / BCRC 20928 / JCM 3617 / NBRC 0987 / NRRL Y-1542</strain>
    </source>
</reference>
<dbReference type="RefSeq" id="XP_020068110.1">
    <property type="nucleotide sequence ID" value="XM_020217557.1"/>
</dbReference>
<feature type="transmembrane region" description="Helical" evidence="7">
    <location>
        <begin position="397"/>
        <end position="419"/>
    </location>
</feature>
<feature type="transmembrane region" description="Helical" evidence="7">
    <location>
        <begin position="191"/>
        <end position="213"/>
    </location>
</feature>
<feature type="transmembrane region" description="Helical" evidence="7">
    <location>
        <begin position="453"/>
        <end position="473"/>
    </location>
</feature>
<feature type="transmembrane region" description="Helical" evidence="7">
    <location>
        <begin position="619"/>
        <end position="649"/>
    </location>
</feature>
<accession>A0A1E4RV36</accession>
<dbReference type="InterPro" id="IPR018212">
    <property type="entry name" value="Na/solute_symporter_CS"/>
</dbReference>
<feature type="transmembrane region" description="Helical" evidence="7">
    <location>
        <begin position="425"/>
        <end position="446"/>
    </location>
</feature>
<dbReference type="GO" id="GO:0015204">
    <property type="term" value="F:urea transmembrane transporter activity"/>
    <property type="evidence" value="ECO:0007669"/>
    <property type="project" value="InterPro"/>
</dbReference>
<feature type="transmembrane region" description="Helical" evidence="7">
    <location>
        <begin position="493"/>
        <end position="513"/>
    </location>
</feature>
<dbReference type="STRING" id="983966.A0A1E4RV36"/>
<comment type="similarity">
    <text evidence="2 6">Belongs to the sodium:solute symporter (SSF) (TC 2.A.21) family.</text>
</comment>
<feature type="transmembrane region" description="Helical" evidence="7">
    <location>
        <begin position="167"/>
        <end position="184"/>
    </location>
</feature>
<dbReference type="Gene3D" id="1.20.1730.10">
    <property type="entry name" value="Sodium/glucose cotransporter"/>
    <property type="match status" value="1"/>
</dbReference>
<proteinExistence type="inferred from homology"/>
<protein>
    <recommendedName>
        <fullName evidence="10">Urea transporter</fullName>
    </recommendedName>
</protein>
<evidence type="ECO:0000256" key="6">
    <source>
        <dbReference type="RuleBase" id="RU362091"/>
    </source>
</evidence>
<dbReference type="OrthoDB" id="6132759at2759"/>
<feature type="transmembrane region" description="Helical" evidence="7">
    <location>
        <begin position="594"/>
        <end position="613"/>
    </location>
</feature>
<feature type="transmembrane region" description="Helical" evidence="7">
    <location>
        <begin position="54"/>
        <end position="70"/>
    </location>
</feature>
<evidence type="ECO:0000256" key="5">
    <source>
        <dbReference type="ARBA" id="ARBA00023136"/>
    </source>
</evidence>
<dbReference type="GeneID" id="30991953"/>
<keyword evidence="5 7" id="KW-0472">Membrane</keyword>
<dbReference type="PROSITE" id="PS50283">
    <property type="entry name" value="NA_SOLUT_SYMP_3"/>
    <property type="match status" value="1"/>
</dbReference>
<name>A0A1E4RV36_CYBJN</name>
<dbReference type="PANTHER" id="PTHR46154:SF2">
    <property type="entry name" value="SOLUTE SYMPORTER FAMILY TRANSPORTER (AFU_ORTHOLOGUE AFUA_6G03200)"/>
    <property type="match status" value="1"/>
</dbReference>
<sequence>MALQADLPQGAGYAVIIGLGLFFAVLMNVITWIQNKYTRTHSDTVDEFTASSRNVPFGLICCGIVSSWTWSLTLLQSATESYNLGINGSYYYAIGGLAQVGVFSIIAAKVKANANLVTTFPEMGYFRYGTAGHLAFLWCAFVCNSVVSACILLGGSSVVSAVSGVDYYASIWLISFVCAIYVFFGGLRATFIADAIHTFILLIFIMIFAYVVYAGDSSKIGSPGKMVELLTKVAEVSPISGNYQGSYLTYQSKDGAIFAVQSVITGFGLVNCDQAYWSRAVASRDKSISSSYFTAACCWFIIPFTMGLTLGLAARALSVYSDFPVLSTADVNGGLAAVAAAQYLLGKAGSTLILLMVFLSVTSSFSGELIASSTLISYDVYKKYIKPDARPGQVVNAARVGVFLWFVYASALASVFHKIGISMGWLFNFLGVSTASGVFPIALSFLWKDLNTVGAVGGSIGGLFLALVVWLVTCRGLEGEINVDTLSTRWVAFAGNVAAIVLGGVIAIVSGLIKPANFDFNLTRNRTILSEHIHQNSTLGEEENSAEELEYESKKEVGITTFQEPQSSLSDDHDALPKEQELDFKLLDSQYKRFTIASIVLLSVFIFIIPIPLSCTNYIFSVGFLTFVCVVMYIWLFASFGFVIVYPLVEARRELWHIAKLIFGKSEAKETP</sequence>
<comment type="subcellular location">
    <subcellularLocation>
        <location evidence="1">Membrane</location>
        <topology evidence="1">Multi-pass membrane protein</topology>
    </subcellularLocation>
</comment>
<evidence type="ECO:0000313" key="9">
    <source>
        <dbReference type="Proteomes" id="UP000094389"/>
    </source>
</evidence>
<dbReference type="CDD" id="cd11476">
    <property type="entry name" value="SLC5sbd_DUR3"/>
    <property type="match status" value="1"/>
</dbReference>
<keyword evidence="9" id="KW-1185">Reference proteome</keyword>
<dbReference type="Proteomes" id="UP000094389">
    <property type="component" value="Unassembled WGS sequence"/>
</dbReference>
<evidence type="ECO:0000256" key="4">
    <source>
        <dbReference type="ARBA" id="ARBA00022989"/>
    </source>
</evidence>
<feature type="transmembrane region" description="Helical" evidence="7">
    <location>
        <begin position="292"/>
        <end position="313"/>
    </location>
</feature>